<proteinExistence type="inferred from homology"/>
<evidence type="ECO:0000256" key="4">
    <source>
        <dbReference type="ARBA" id="ARBA00022692"/>
    </source>
</evidence>
<keyword evidence="5 7" id="KW-1133">Transmembrane helix</keyword>
<evidence type="ECO:0000256" key="6">
    <source>
        <dbReference type="ARBA" id="ARBA00023136"/>
    </source>
</evidence>
<dbReference type="PANTHER" id="PTHR43386">
    <property type="entry name" value="OLIGOPEPTIDE TRANSPORT SYSTEM PERMEASE PROTEIN APPC"/>
    <property type="match status" value="1"/>
</dbReference>
<dbReference type="InterPro" id="IPR000515">
    <property type="entry name" value="MetI-like"/>
</dbReference>
<dbReference type="InterPro" id="IPR050366">
    <property type="entry name" value="BP-dependent_transpt_permease"/>
</dbReference>
<dbReference type="EMBL" id="JAFELM010000030">
    <property type="protein sequence ID" value="MBM6618288.1"/>
    <property type="molecule type" value="Genomic_DNA"/>
</dbReference>
<comment type="similarity">
    <text evidence="7">Belongs to the binding-protein-dependent transport system permease family.</text>
</comment>
<dbReference type="PROSITE" id="PS50928">
    <property type="entry name" value="ABC_TM1"/>
    <property type="match status" value="1"/>
</dbReference>
<keyword evidence="6 7" id="KW-0472">Membrane</keyword>
<protein>
    <submittedName>
        <fullName evidence="9">ABC transporter permease</fullName>
    </submittedName>
</protein>
<reference evidence="9 10" key="1">
    <citation type="submission" date="2021-02" db="EMBL/GenBank/DDBJ databases">
        <title>Bacillus sp. RD4P76, an endophyte from a halophyte.</title>
        <authorList>
            <person name="Sun J.-Q."/>
        </authorList>
    </citation>
    <scope>NUCLEOTIDE SEQUENCE [LARGE SCALE GENOMIC DNA]</scope>
    <source>
        <strain evidence="9 10">RD4P76</strain>
    </source>
</reference>
<gene>
    <name evidence="9" type="ORF">JR050_11520</name>
</gene>
<feature type="transmembrane region" description="Helical" evidence="7">
    <location>
        <begin position="272"/>
        <end position="293"/>
    </location>
</feature>
<dbReference type="InterPro" id="IPR035906">
    <property type="entry name" value="MetI-like_sf"/>
</dbReference>
<evidence type="ECO:0000256" key="2">
    <source>
        <dbReference type="ARBA" id="ARBA00022448"/>
    </source>
</evidence>
<sequence length="306" mass="33366">MEPVTQNETTVVLGNKKTVTRGQSPWRIARKKFVRNIPAMLGLIFLIFITLITTFASFITIPYEETIKVNLSQMAKEPSSDFIFGTDKAGRDIFARLLYGGQVSLMLAFTITVCITVIGTVIGATAGFFGGVVDNILMRFTDFILTFPFLIFVIVLSSIFKGSGLVTLIVVISLLSWGGLARLVRSKILAEKENEYTLSAISIGCSPFKVISKHLLPNVMSTIIVQATLTLAVMIVVETGLSFLGFGVASSTPTWGNMLQEARSPDVLSKKVWIWLPPATAITLTILSINFVGEGLKDAFNPKSSR</sequence>
<evidence type="ECO:0000256" key="1">
    <source>
        <dbReference type="ARBA" id="ARBA00004651"/>
    </source>
</evidence>
<evidence type="ECO:0000313" key="9">
    <source>
        <dbReference type="EMBL" id="MBM6618288.1"/>
    </source>
</evidence>
<comment type="caution">
    <text evidence="9">The sequence shown here is derived from an EMBL/GenBank/DDBJ whole genome shotgun (WGS) entry which is preliminary data.</text>
</comment>
<feature type="domain" description="ABC transmembrane type-1" evidence="8">
    <location>
        <begin position="105"/>
        <end position="293"/>
    </location>
</feature>
<feature type="transmembrane region" description="Helical" evidence="7">
    <location>
        <begin position="105"/>
        <end position="133"/>
    </location>
</feature>
<keyword evidence="10" id="KW-1185">Reference proteome</keyword>
<dbReference type="Gene3D" id="1.10.3720.10">
    <property type="entry name" value="MetI-like"/>
    <property type="match status" value="1"/>
</dbReference>
<name>A0ABS2DIL3_9BACI</name>
<dbReference type="Proteomes" id="UP001518925">
    <property type="component" value="Unassembled WGS sequence"/>
</dbReference>
<organism evidence="9 10">
    <name type="scientific">Bacillus suaedaesalsae</name>
    <dbReference type="NCBI Taxonomy" id="2810349"/>
    <lineage>
        <taxon>Bacteria</taxon>
        <taxon>Bacillati</taxon>
        <taxon>Bacillota</taxon>
        <taxon>Bacilli</taxon>
        <taxon>Bacillales</taxon>
        <taxon>Bacillaceae</taxon>
        <taxon>Bacillus</taxon>
    </lineage>
</organism>
<dbReference type="RefSeq" id="WP_204203640.1">
    <property type="nucleotide sequence ID" value="NZ_JAFELM010000030.1"/>
</dbReference>
<dbReference type="InterPro" id="IPR025966">
    <property type="entry name" value="OppC_N"/>
</dbReference>
<feature type="transmembrane region" description="Helical" evidence="7">
    <location>
        <begin position="165"/>
        <end position="184"/>
    </location>
</feature>
<comment type="subcellular location">
    <subcellularLocation>
        <location evidence="1 7">Cell membrane</location>
        <topology evidence="1 7">Multi-pass membrane protein</topology>
    </subcellularLocation>
</comment>
<feature type="transmembrane region" description="Helical" evidence="7">
    <location>
        <begin position="37"/>
        <end position="61"/>
    </location>
</feature>
<evidence type="ECO:0000256" key="3">
    <source>
        <dbReference type="ARBA" id="ARBA00022475"/>
    </source>
</evidence>
<accession>A0ABS2DIL3</accession>
<dbReference type="CDD" id="cd06261">
    <property type="entry name" value="TM_PBP2"/>
    <property type="match status" value="1"/>
</dbReference>
<evidence type="ECO:0000259" key="8">
    <source>
        <dbReference type="PROSITE" id="PS50928"/>
    </source>
</evidence>
<evidence type="ECO:0000256" key="7">
    <source>
        <dbReference type="RuleBase" id="RU363032"/>
    </source>
</evidence>
<dbReference type="Pfam" id="PF12911">
    <property type="entry name" value="OppC_N"/>
    <property type="match status" value="1"/>
</dbReference>
<evidence type="ECO:0000313" key="10">
    <source>
        <dbReference type="Proteomes" id="UP001518925"/>
    </source>
</evidence>
<keyword evidence="4 7" id="KW-0812">Transmembrane</keyword>
<dbReference type="InterPro" id="IPR053523">
    <property type="entry name" value="Oligopeptide_permease_AppC"/>
</dbReference>
<keyword evidence="2 7" id="KW-0813">Transport</keyword>
<evidence type="ECO:0000256" key="5">
    <source>
        <dbReference type="ARBA" id="ARBA00022989"/>
    </source>
</evidence>
<dbReference type="Pfam" id="PF00528">
    <property type="entry name" value="BPD_transp_1"/>
    <property type="match status" value="1"/>
</dbReference>
<dbReference type="PANTHER" id="PTHR43386:SF1">
    <property type="entry name" value="D,D-DIPEPTIDE TRANSPORT SYSTEM PERMEASE PROTEIN DDPC-RELATED"/>
    <property type="match status" value="1"/>
</dbReference>
<keyword evidence="3" id="KW-1003">Cell membrane</keyword>
<feature type="transmembrane region" description="Helical" evidence="7">
    <location>
        <begin position="140"/>
        <end position="159"/>
    </location>
</feature>
<dbReference type="SUPFAM" id="SSF161098">
    <property type="entry name" value="MetI-like"/>
    <property type="match status" value="1"/>
</dbReference>
<feature type="transmembrane region" description="Helical" evidence="7">
    <location>
        <begin position="223"/>
        <end position="252"/>
    </location>
</feature>
<dbReference type="NCBIfam" id="NF045476">
    <property type="entry name" value="Opp4C"/>
    <property type="match status" value="1"/>
</dbReference>